<evidence type="ECO:0000313" key="2">
    <source>
        <dbReference type="Proteomes" id="UP000024635"/>
    </source>
</evidence>
<organism evidence="1 2">
    <name type="scientific">Ancylostoma ceylanicum</name>
    <dbReference type="NCBI Taxonomy" id="53326"/>
    <lineage>
        <taxon>Eukaryota</taxon>
        <taxon>Metazoa</taxon>
        <taxon>Ecdysozoa</taxon>
        <taxon>Nematoda</taxon>
        <taxon>Chromadorea</taxon>
        <taxon>Rhabditida</taxon>
        <taxon>Rhabditina</taxon>
        <taxon>Rhabditomorpha</taxon>
        <taxon>Strongyloidea</taxon>
        <taxon>Ancylostomatidae</taxon>
        <taxon>Ancylostomatinae</taxon>
        <taxon>Ancylostoma</taxon>
    </lineage>
</organism>
<reference evidence="2" key="1">
    <citation type="journal article" date="2015" name="Nat. Genet.">
        <title>The genome and transcriptome of the zoonotic hookworm Ancylostoma ceylanicum identify infection-specific gene families.</title>
        <authorList>
            <person name="Schwarz E.M."/>
            <person name="Hu Y."/>
            <person name="Antoshechkin I."/>
            <person name="Miller M.M."/>
            <person name="Sternberg P.W."/>
            <person name="Aroian R.V."/>
        </authorList>
    </citation>
    <scope>NUCLEOTIDE SEQUENCE</scope>
    <source>
        <strain evidence="2">HY135</strain>
    </source>
</reference>
<name>A0A016VA65_9BILA</name>
<dbReference type="EMBL" id="JARK01001350">
    <property type="protein sequence ID" value="EYC23912.1"/>
    <property type="molecule type" value="Genomic_DNA"/>
</dbReference>
<gene>
    <name evidence="1" type="primary">Acey_s0014.g2211</name>
    <name evidence="1" type="ORF">Y032_0014g2211</name>
</gene>
<accession>A0A016VA65</accession>
<keyword evidence="2" id="KW-1185">Reference proteome</keyword>
<comment type="caution">
    <text evidence="1">The sequence shown here is derived from an EMBL/GenBank/DDBJ whole genome shotgun (WGS) entry which is preliminary data.</text>
</comment>
<evidence type="ECO:0000313" key="1">
    <source>
        <dbReference type="EMBL" id="EYC23912.1"/>
    </source>
</evidence>
<protein>
    <submittedName>
        <fullName evidence="1">Uncharacterized protein</fullName>
    </submittedName>
</protein>
<dbReference type="AlphaFoldDB" id="A0A016VA65"/>
<dbReference type="Proteomes" id="UP000024635">
    <property type="component" value="Unassembled WGS sequence"/>
</dbReference>
<sequence length="71" mass="8176">MNIPHSLTINRLFSSKRNNITAGIVKHVFPLFDEHRVTTHTCKPSAYLLFTTVGRIDSCCCRFPCICDFMR</sequence>
<proteinExistence type="predicted"/>